<evidence type="ECO:0000256" key="3">
    <source>
        <dbReference type="HAMAP-Rule" id="MF_01927"/>
    </source>
</evidence>
<dbReference type="CDD" id="cd08648">
    <property type="entry name" value="FMT_core_Formyl-FH4-Hydrolase_C"/>
    <property type="match status" value="1"/>
</dbReference>
<dbReference type="Gene3D" id="3.40.50.170">
    <property type="entry name" value="Formyl transferase, N-terminal domain"/>
    <property type="match status" value="1"/>
</dbReference>
<keyword evidence="1 3" id="KW-0554">One-carbon metabolism</keyword>
<evidence type="ECO:0000313" key="7">
    <source>
        <dbReference type="Proteomes" id="UP001409585"/>
    </source>
</evidence>
<dbReference type="EMBL" id="BAABLX010000029">
    <property type="protein sequence ID" value="GAA4950953.1"/>
    <property type="molecule type" value="Genomic_DNA"/>
</dbReference>
<gene>
    <name evidence="3 6" type="primary">purU</name>
    <name evidence="6" type="ORF">GCM10025791_34150</name>
</gene>
<keyword evidence="3" id="KW-0658">Purine biosynthesis</keyword>
<dbReference type="InterPro" id="IPR036477">
    <property type="entry name" value="Formyl_transf_N_sf"/>
</dbReference>
<dbReference type="PANTHER" id="PTHR42706">
    <property type="entry name" value="FORMYLTETRAHYDROFOLATE DEFORMYLASE"/>
    <property type="match status" value="1"/>
</dbReference>
<dbReference type="PANTHER" id="PTHR42706:SF1">
    <property type="entry name" value="FORMYLTETRAHYDROFOLATE DEFORMYLASE 2, MITOCHONDRIAL"/>
    <property type="match status" value="1"/>
</dbReference>
<dbReference type="EC" id="3.5.1.10" evidence="3 4"/>
<sequence length="296" mass="33460">MNASNTLADNGHVSEVVLRFSCNDQPGIVAAVANAFALQGFNIRESSQFEDPHTGKFFMRTVLSSCQGEKSLAQVRSVFQPLAQRFDMDWQLHDYQYKPKVVIAVSKWGHCLEHLLNSWKRGVLPIDIVAVVSNHQDMASLCQWYGVPYHYLPVTKDTKAEQEQQILALMQELAADFLVLARYMQILSDNLCQQLKGKAINIHHSFLPGFKGAKPYHQAHQRGVKLIGATAHYVTPDLDEGPIIEQAVERVTHANTPDALVEIGRDVERVVLYRAVLWHAQHRVLLNEDKTVVFNR</sequence>
<dbReference type="InterPro" id="IPR002912">
    <property type="entry name" value="ACT_dom"/>
</dbReference>
<reference evidence="7" key="1">
    <citation type="journal article" date="2019" name="Int. J. Syst. Evol. Microbiol.">
        <title>The Global Catalogue of Microorganisms (GCM) 10K type strain sequencing project: providing services to taxonomists for standard genome sequencing and annotation.</title>
        <authorList>
            <consortium name="The Broad Institute Genomics Platform"/>
            <consortium name="The Broad Institute Genome Sequencing Center for Infectious Disease"/>
            <person name="Wu L."/>
            <person name="Ma J."/>
        </authorList>
    </citation>
    <scope>NUCLEOTIDE SEQUENCE [LARGE SCALE GENOMIC DNA]</scope>
    <source>
        <strain evidence="7">JCM 19134</strain>
    </source>
</reference>
<keyword evidence="7" id="KW-1185">Reference proteome</keyword>
<dbReference type="NCBIfam" id="NF004684">
    <property type="entry name" value="PRK06027.1"/>
    <property type="match status" value="1"/>
</dbReference>
<dbReference type="InterPro" id="IPR044074">
    <property type="entry name" value="PurU_ACT"/>
</dbReference>
<dbReference type="Pfam" id="PF01842">
    <property type="entry name" value="ACT"/>
    <property type="match status" value="1"/>
</dbReference>
<comment type="caution">
    <text evidence="6">The sequence shown here is derived from an EMBL/GenBank/DDBJ whole genome shotgun (WGS) entry which is preliminary data.</text>
</comment>
<dbReference type="Pfam" id="PF00551">
    <property type="entry name" value="Formyl_trans_N"/>
    <property type="match status" value="1"/>
</dbReference>
<dbReference type="GO" id="GO:0008864">
    <property type="term" value="F:formyltetrahydrofolate deformylase activity"/>
    <property type="evidence" value="ECO:0007669"/>
    <property type="project" value="UniProtKB-UniRule"/>
</dbReference>
<dbReference type="AlphaFoldDB" id="A0AAV3U6G0"/>
<dbReference type="GO" id="GO:0006730">
    <property type="term" value="P:one-carbon metabolic process"/>
    <property type="evidence" value="ECO:0007669"/>
    <property type="project" value="UniProtKB-KW"/>
</dbReference>
<comment type="similarity">
    <text evidence="3">Belongs to the PurU family.</text>
</comment>
<dbReference type="InterPro" id="IPR004810">
    <property type="entry name" value="PurU"/>
</dbReference>
<evidence type="ECO:0000256" key="1">
    <source>
        <dbReference type="ARBA" id="ARBA00022563"/>
    </source>
</evidence>
<feature type="domain" description="ACT" evidence="5">
    <location>
        <begin position="17"/>
        <end position="104"/>
    </location>
</feature>
<comment type="catalytic activity">
    <reaction evidence="3">
        <text>(6R)-10-formyltetrahydrofolate + H2O = (6S)-5,6,7,8-tetrahydrofolate + formate + H(+)</text>
        <dbReference type="Rhea" id="RHEA:19833"/>
        <dbReference type="ChEBI" id="CHEBI:15377"/>
        <dbReference type="ChEBI" id="CHEBI:15378"/>
        <dbReference type="ChEBI" id="CHEBI:15740"/>
        <dbReference type="ChEBI" id="CHEBI:57453"/>
        <dbReference type="ChEBI" id="CHEBI:195366"/>
        <dbReference type="EC" id="3.5.1.10"/>
    </reaction>
</comment>
<dbReference type="SUPFAM" id="SSF53328">
    <property type="entry name" value="Formyltransferase"/>
    <property type="match status" value="1"/>
</dbReference>
<name>A0AAV3U6G0_9ALTE</name>
<proteinExistence type="inferred from homology"/>
<evidence type="ECO:0000256" key="4">
    <source>
        <dbReference type="NCBIfam" id="TIGR00655"/>
    </source>
</evidence>
<dbReference type="Proteomes" id="UP001409585">
    <property type="component" value="Unassembled WGS sequence"/>
</dbReference>
<comment type="pathway">
    <text evidence="3">Purine metabolism; IMP biosynthesis via de novo pathway; formate from 10-formyl-5,6,7,8-tetrahydrofolate: step 1/1.</text>
</comment>
<accession>A0AAV3U6G0</accession>
<dbReference type="CDD" id="cd04875">
    <property type="entry name" value="ACT_F4HF-DF"/>
    <property type="match status" value="1"/>
</dbReference>
<dbReference type="GO" id="GO:0006189">
    <property type="term" value="P:'de novo' IMP biosynthetic process"/>
    <property type="evidence" value="ECO:0007669"/>
    <property type="project" value="UniProtKB-UniRule"/>
</dbReference>
<dbReference type="PROSITE" id="PS51671">
    <property type="entry name" value="ACT"/>
    <property type="match status" value="1"/>
</dbReference>
<dbReference type="InterPro" id="IPR041729">
    <property type="entry name" value="Formyl-FH4-Hydrolase_C"/>
</dbReference>
<comment type="function">
    <text evidence="3">Catalyzes the hydrolysis of 10-formyltetrahydrofolate (formyl-FH4) to formate and tetrahydrofolate (FH4).</text>
</comment>
<dbReference type="HAMAP" id="MF_01927">
    <property type="entry name" value="PurU"/>
    <property type="match status" value="1"/>
</dbReference>
<dbReference type="Gene3D" id="3.30.70.260">
    <property type="match status" value="1"/>
</dbReference>
<organism evidence="6 7">
    <name type="scientific">Halioxenophilus aromaticivorans</name>
    <dbReference type="NCBI Taxonomy" id="1306992"/>
    <lineage>
        <taxon>Bacteria</taxon>
        <taxon>Pseudomonadati</taxon>
        <taxon>Pseudomonadota</taxon>
        <taxon>Gammaproteobacteria</taxon>
        <taxon>Alteromonadales</taxon>
        <taxon>Alteromonadaceae</taxon>
        <taxon>Halioxenophilus</taxon>
    </lineage>
</organism>
<protein>
    <recommendedName>
        <fullName evidence="3 4">Formyltetrahydrofolate deformylase</fullName>
        <ecNumber evidence="3 4">3.5.1.10</ecNumber>
    </recommendedName>
    <alternativeName>
        <fullName evidence="3">Formyl-FH(4) hydrolase</fullName>
    </alternativeName>
</protein>
<dbReference type="NCBIfam" id="TIGR00655">
    <property type="entry name" value="PurU"/>
    <property type="match status" value="1"/>
</dbReference>
<feature type="active site" evidence="3">
    <location>
        <position position="239"/>
    </location>
</feature>
<dbReference type="InterPro" id="IPR002376">
    <property type="entry name" value="Formyl_transf_N"/>
</dbReference>
<keyword evidence="2 3" id="KW-0378">Hydrolase</keyword>
<dbReference type="RefSeq" id="WP_345425174.1">
    <property type="nucleotide sequence ID" value="NZ_AP031496.1"/>
</dbReference>
<dbReference type="InterPro" id="IPR045865">
    <property type="entry name" value="ACT-like_dom_sf"/>
</dbReference>
<evidence type="ECO:0000256" key="2">
    <source>
        <dbReference type="ARBA" id="ARBA00022801"/>
    </source>
</evidence>
<dbReference type="SUPFAM" id="SSF55021">
    <property type="entry name" value="ACT-like"/>
    <property type="match status" value="1"/>
</dbReference>
<evidence type="ECO:0000259" key="5">
    <source>
        <dbReference type="PROSITE" id="PS51671"/>
    </source>
</evidence>
<evidence type="ECO:0000313" key="6">
    <source>
        <dbReference type="EMBL" id="GAA4950953.1"/>
    </source>
</evidence>
<dbReference type="PRINTS" id="PR01575">
    <property type="entry name" value="FFH4HYDRLASE"/>
</dbReference>
<dbReference type="PIRSF" id="PIRSF036480">
    <property type="entry name" value="FormyFH4_hydr"/>
    <property type="match status" value="1"/>
</dbReference>